<feature type="domain" description="Autotransporter" evidence="8">
    <location>
        <begin position="849"/>
        <end position="1122"/>
    </location>
</feature>
<dbReference type="Pfam" id="PF12951">
    <property type="entry name" value="PATR"/>
    <property type="match status" value="1"/>
</dbReference>
<dbReference type="Proteomes" id="UP000014400">
    <property type="component" value="Unassembled WGS sequence"/>
</dbReference>
<comment type="similarity">
    <text evidence="1 6">Belongs to the peptidase S8 family.</text>
</comment>
<name>S3BZU2_9BURK</name>
<dbReference type="eggNOG" id="COG4625">
    <property type="taxonomic scope" value="Bacteria"/>
</dbReference>
<evidence type="ECO:0000256" key="1">
    <source>
        <dbReference type="ARBA" id="ARBA00011073"/>
    </source>
</evidence>
<dbReference type="Pfam" id="PF00082">
    <property type="entry name" value="Peptidase_S8"/>
    <property type="match status" value="1"/>
</dbReference>
<dbReference type="PANTHER" id="PTHR43806">
    <property type="entry name" value="PEPTIDASE S8"/>
    <property type="match status" value="1"/>
</dbReference>
<dbReference type="PROSITE" id="PS51892">
    <property type="entry name" value="SUBTILASE"/>
    <property type="match status" value="1"/>
</dbReference>
<evidence type="ECO:0000256" key="4">
    <source>
        <dbReference type="ARBA" id="ARBA00022801"/>
    </source>
</evidence>
<gene>
    <name evidence="9" type="ORF">HMPREF1476_01043</name>
</gene>
<dbReference type="CDD" id="cd04848">
    <property type="entry name" value="Peptidases_S8_Autotransporter_serine_protease_like"/>
    <property type="match status" value="1"/>
</dbReference>
<keyword evidence="3" id="KW-0732">Signal</keyword>
<organism evidence="9 10">
    <name type="scientific">Sutterella wadsworthensis HGA0223</name>
    <dbReference type="NCBI Taxonomy" id="1203554"/>
    <lineage>
        <taxon>Bacteria</taxon>
        <taxon>Pseudomonadati</taxon>
        <taxon>Pseudomonadota</taxon>
        <taxon>Betaproteobacteria</taxon>
        <taxon>Burkholderiales</taxon>
        <taxon>Sutterellaceae</taxon>
        <taxon>Sutterella</taxon>
    </lineage>
</organism>
<dbReference type="Gene3D" id="2.40.128.130">
    <property type="entry name" value="Autotransporter beta-domain"/>
    <property type="match status" value="1"/>
</dbReference>
<keyword evidence="4 6" id="KW-0378">Hydrolase</keyword>
<feature type="active site" description="Charge relay system" evidence="6">
    <location>
        <position position="107"/>
    </location>
</feature>
<evidence type="ECO:0000256" key="6">
    <source>
        <dbReference type="PROSITE-ProRule" id="PRU01240"/>
    </source>
</evidence>
<dbReference type="AlphaFoldDB" id="S3BZU2"/>
<evidence type="ECO:0000256" key="3">
    <source>
        <dbReference type="ARBA" id="ARBA00022729"/>
    </source>
</evidence>
<keyword evidence="7" id="KW-0472">Membrane</keyword>
<dbReference type="PROSITE" id="PS00138">
    <property type="entry name" value="SUBTILASE_SER"/>
    <property type="match status" value="1"/>
</dbReference>
<dbReference type="SMART" id="SM00869">
    <property type="entry name" value="Autotransporter"/>
    <property type="match status" value="1"/>
</dbReference>
<evidence type="ECO:0000256" key="2">
    <source>
        <dbReference type="ARBA" id="ARBA00022670"/>
    </source>
</evidence>
<dbReference type="NCBIfam" id="TIGR02601">
    <property type="entry name" value="autotrns_rpt"/>
    <property type="match status" value="1"/>
</dbReference>
<dbReference type="Gene3D" id="3.40.50.200">
    <property type="entry name" value="Peptidase S8/S53 domain"/>
    <property type="match status" value="1"/>
</dbReference>
<dbReference type="SUPFAM" id="SSF52743">
    <property type="entry name" value="Subtilisin-like"/>
    <property type="match status" value="1"/>
</dbReference>
<dbReference type="InterPro" id="IPR034061">
    <property type="entry name" value="Peptidases_S8_Autotransporter"/>
</dbReference>
<evidence type="ECO:0000259" key="8">
    <source>
        <dbReference type="PROSITE" id="PS51208"/>
    </source>
</evidence>
<keyword evidence="7" id="KW-0812">Transmembrane</keyword>
<dbReference type="PATRIC" id="fig|1203554.3.peg.1066"/>
<dbReference type="PROSITE" id="PS51208">
    <property type="entry name" value="AUTOTRANSPORTER"/>
    <property type="match status" value="1"/>
</dbReference>
<dbReference type="InterPro" id="IPR036709">
    <property type="entry name" value="Autotransporte_beta_dom_sf"/>
</dbReference>
<dbReference type="InterPro" id="IPR036852">
    <property type="entry name" value="Peptidase_S8/S53_dom_sf"/>
</dbReference>
<dbReference type="HOGENOM" id="CLU_005887_2_0_4"/>
<evidence type="ECO:0000256" key="7">
    <source>
        <dbReference type="SAM" id="Phobius"/>
    </source>
</evidence>
<feature type="active site" description="Charge relay system" evidence="6">
    <location>
        <position position="173"/>
    </location>
</feature>
<protein>
    <submittedName>
        <fullName evidence="9">Autotransporter-associated beta strand</fullName>
    </submittedName>
</protein>
<evidence type="ECO:0000313" key="9">
    <source>
        <dbReference type="EMBL" id="EPD99587.1"/>
    </source>
</evidence>
<dbReference type="GO" id="GO:0004252">
    <property type="term" value="F:serine-type endopeptidase activity"/>
    <property type="evidence" value="ECO:0007669"/>
    <property type="project" value="UniProtKB-UniRule"/>
</dbReference>
<dbReference type="InterPro" id="IPR013425">
    <property type="entry name" value="Autotrns_rpt"/>
</dbReference>
<dbReference type="EMBL" id="ATCF01000015">
    <property type="protein sequence ID" value="EPD99587.1"/>
    <property type="molecule type" value="Genomic_DNA"/>
</dbReference>
<feature type="transmembrane region" description="Helical" evidence="7">
    <location>
        <begin position="33"/>
        <end position="53"/>
    </location>
</feature>
<dbReference type="InterPro" id="IPR050131">
    <property type="entry name" value="Peptidase_S8_subtilisin-like"/>
</dbReference>
<keyword evidence="2 6" id="KW-0645">Protease</keyword>
<sequence length="1122" mass="119947">MNRIFKTKWSDSHKQYVVTDENHSNKGKTAKSAVTLAVSALMLVAGAASATYIEPGFKAQDAAQMGQAKTSWETAEYQKNWGLSALKASTAYALGFHAQSVKVGMMDSGILTTHKELSGDRWHTVAASGEFTHDGERYPQYAYGRTPQDTGKYKKGDKFTVDGAYKAGVNDNHGTGCAGVYAGNRDGSGMHGVAWGSDFYSANTGGSDDMNYGPFPDYGFFKAGYDALVNSGVKIINNSFGTNLKQVDERGNIVYYYYSGPELTTVHDIEYEYFLFKKQYNEGPSFVDAAWDAVKGKDVIQVFTNGNNDRANPYHRALYPYFNPEAEAQWIAIAGLKQVDSLNAPSNYKLEVKFNEAGYAKYWTLVGPGQNGNTANIAGDDKYGRYGGTSMAAPFVSGAFAVLASRYQDMSALQVREVLLTTANHKNTDGTDMEGWANASGDAPAEGEVSDRMGWGVPDLEKGMYGLGQLSGKFEYNLKAGNLDVWSNDISQIALDQRAREDLAWLKSATEDGTTDGKVVVSNVLTDYKLTNTSTASANQDGREHNYDLAGIKDKNISLEDAKKWRLEYYEKRAAAIRTKIANGLYDGSLVKNGDGTLVLTGNNTFRGGVTLNEGSLYGFNDSFGITETAAGKANGLVTVNGGKFGVVNKYDDKLTLKGTITDGASDHSVDAVINAGGTFLVMAGQDVEMGTLTFKDGAGYSVSSTDIDVLKAAYEGNAQTGTVKLDKLTGLDAAAANPDYALFKTELTFDETSSILTGTLSADKSLSLANYGSGNGRKIGQAIDAERTGALFESLLSASKAQVESTYASLGDDFYLNSRNASIVNGLTLTRAVKDQAAGIGEGRVVEMADGNGRLWATGIGAWSSIDYGSSDMDSNFYAGLIGAEVDVADSTKIGVFFGAGTTENKAGSFKVESNDIHVGLYGLTNVEDIASIHYGFIYTHQSADANRTLTVKDLAGYNKWSGDADVTQIFAEAAFKGFNTAAYSVEPYFGLAWIHAESDGYSESVGGMTFTTNPEDQDLQVSSLGIRAGVPFSFGAAKVTLKGDLAWNHFFGDTEAEARMNLAGSGTALIKGGELSDMATVGLGVEAQLSKTATFGLSYTGAYDGDVTMHGLRANLRFAF</sequence>
<dbReference type="InterPro" id="IPR023827">
    <property type="entry name" value="Peptidase_S8_Asp-AS"/>
</dbReference>
<dbReference type="PROSITE" id="PS00136">
    <property type="entry name" value="SUBTILASE_ASP"/>
    <property type="match status" value="1"/>
</dbReference>
<comment type="caution">
    <text evidence="9">The sequence shown here is derived from an EMBL/GenBank/DDBJ whole genome shotgun (WGS) entry which is preliminary data.</text>
</comment>
<dbReference type="PANTHER" id="PTHR43806:SF11">
    <property type="entry name" value="CEREVISIN-RELATED"/>
    <property type="match status" value="1"/>
</dbReference>
<dbReference type="Pfam" id="PF03797">
    <property type="entry name" value="Autotransporter"/>
    <property type="match status" value="1"/>
</dbReference>
<dbReference type="RefSeq" id="WP_016474350.1">
    <property type="nucleotide sequence ID" value="NZ_KE150480.1"/>
</dbReference>
<dbReference type="InterPro" id="IPR015500">
    <property type="entry name" value="Peptidase_S8_subtilisin-rel"/>
</dbReference>
<dbReference type="InterPro" id="IPR005546">
    <property type="entry name" value="Autotransporte_beta"/>
</dbReference>
<dbReference type="Pfam" id="PF13018">
    <property type="entry name" value="ESPR"/>
    <property type="match status" value="1"/>
</dbReference>
<keyword evidence="7" id="KW-1133">Transmembrane helix</keyword>
<feature type="active site" description="Charge relay system" evidence="6">
    <location>
        <position position="390"/>
    </location>
</feature>
<dbReference type="PRINTS" id="PR00723">
    <property type="entry name" value="SUBTILISIN"/>
</dbReference>
<dbReference type="InterPro" id="IPR023828">
    <property type="entry name" value="Peptidase_S8_Ser-AS"/>
</dbReference>
<evidence type="ECO:0000256" key="5">
    <source>
        <dbReference type="ARBA" id="ARBA00022825"/>
    </source>
</evidence>
<dbReference type="SUPFAM" id="SSF103515">
    <property type="entry name" value="Autotransporter"/>
    <property type="match status" value="1"/>
</dbReference>
<dbReference type="eggNOG" id="COG1404">
    <property type="taxonomic scope" value="Bacteria"/>
</dbReference>
<reference evidence="9 10" key="1">
    <citation type="submission" date="2013-04" db="EMBL/GenBank/DDBJ databases">
        <title>The Genome Sequence of Sutterella wadsworthensis HGA0223.</title>
        <authorList>
            <consortium name="The Broad Institute Genomics Platform"/>
            <person name="Earl A."/>
            <person name="Ward D."/>
            <person name="Feldgarden M."/>
            <person name="Gevers D."/>
            <person name="Schmidt T.M."/>
            <person name="Dover J."/>
            <person name="Dai D."/>
            <person name="Walker B."/>
            <person name="Young S."/>
            <person name="Zeng Q."/>
            <person name="Gargeya S."/>
            <person name="Fitzgerald M."/>
            <person name="Haas B."/>
            <person name="Abouelleil A."/>
            <person name="Allen A.W."/>
            <person name="Alvarado L."/>
            <person name="Arachchi H.M."/>
            <person name="Berlin A.M."/>
            <person name="Chapman S.B."/>
            <person name="Gainer-Dewar J."/>
            <person name="Goldberg J."/>
            <person name="Griggs A."/>
            <person name="Gujja S."/>
            <person name="Hansen M."/>
            <person name="Howarth C."/>
            <person name="Imamovic A."/>
            <person name="Ireland A."/>
            <person name="Larimer J."/>
            <person name="McCowan C."/>
            <person name="Murphy C."/>
            <person name="Pearson M."/>
            <person name="Poon T.W."/>
            <person name="Priest M."/>
            <person name="Roberts A."/>
            <person name="Saif S."/>
            <person name="Shea T."/>
            <person name="Sisk P."/>
            <person name="Sykes S."/>
            <person name="Wortman J."/>
            <person name="Nusbaum C."/>
            <person name="Birren B."/>
        </authorList>
    </citation>
    <scope>NUCLEOTIDE SEQUENCE [LARGE SCALE GENOMIC DNA]</scope>
    <source>
        <strain evidence="9 10">HGA0223</strain>
    </source>
</reference>
<evidence type="ECO:0000313" key="10">
    <source>
        <dbReference type="Proteomes" id="UP000014400"/>
    </source>
</evidence>
<dbReference type="InterPro" id="IPR000209">
    <property type="entry name" value="Peptidase_S8/S53_dom"/>
</dbReference>
<dbReference type="GO" id="GO:0006508">
    <property type="term" value="P:proteolysis"/>
    <property type="evidence" value="ECO:0007669"/>
    <property type="project" value="UniProtKB-KW"/>
</dbReference>
<dbReference type="STRING" id="1203554.HMPREF1476_01043"/>
<keyword evidence="5 6" id="KW-0720">Serine protease</keyword>
<dbReference type="InterPro" id="IPR024973">
    <property type="entry name" value="ESPR"/>
</dbReference>
<keyword evidence="10" id="KW-1185">Reference proteome</keyword>
<accession>S3BZU2</accession>
<proteinExistence type="inferred from homology"/>